<feature type="compositionally biased region" description="Low complexity" evidence="7">
    <location>
        <begin position="282"/>
        <end position="298"/>
    </location>
</feature>
<dbReference type="Gene3D" id="1.25.40.1030">
    <property type="match status" value="1"/>
</dbReference>
<evidence type="ECO:0000313" key="11">
    <source>
        <dbReference type="RefSeq" id="XP_030749341.1"/>
    </source>
</evidence>
<feature type="compositionally biased region" description="Polar residues" evidence="7">
    <location>
        <begin position="1525"/>
        <end position="1539"/>
    </location>
</feature>
<dbReference type="Pfam" id="PF12931">
    <property type="entry name" value="TPR_Sec16"/>
    <property type="match status" value="1"/>
</dbReference>
<feature type="region of interest" description="Disordered" evidence="7">
    <location>
        <begin position="451"/>
        <end position="517"/>
    </location>
</feature>
<feature type="region of interest" description="Disordered" evidence="7">
    <location>
        <begin position="602"/>
        <end position="826"/>
    </location>
</feature>
<organism evidence="10 11">
    <name type="scientific">Sitophilus oryzae</name>
    <name type="common">Rice weevil</name>
    <name type="synonym">Curculio oryzae</name>
    <dbReference type="NCBI Taxonomy" id="7048"/>
    <lineage>
        <taxon>Eukaryota</taxon>
        <taxon>Metazoa</taxon>
        <taxon>Ecdysozoa</taxon>
        <taxon>Arthropoda</taxon>
        <taxon>Hexapoda</taxon>
        <taxon>Insecta</taxon>
        <taxon>Pterygota</taxon>
        <taxon>Neoptera</taxon>
        <taxon>Endopterygota</taxon>
        <taxon>Coleoptera</taxon>
        <taxon>Polyphaga</taxon>
        <taxon>Cucujiformia</taxon>
        <taxon>Curculionidae</taxon>
        <taxon>Dryophthorinae</taxon>
        <taxon>Sitophilus</taxon>
    </lineage>
</organism>
<evidence type="ECO:0000256" key="3">
    <source>
        <dbReference type="ARBA" id="ARBA00022448"/>
    </source>
</evidence>
<keyword evidence="3 6" id="KW-0813">Transport</keyword>
<feature type="region of interest" description="Disordered" evidence="7">
    <location>
        <begin position="1072"/>
        <end position="1092"/>
    </location>
</feature>
<dbReference type="GO" id="GO:0007030">
    <property type="term" value="P:Golgi organization"/>
    <property type="evidence" value="ECO:0007669"/>
    <property type="project" value="TreeGrafter"/>
</dbReference>
<feature type="compositionally biased region" description="Polar residues" evidence="7">
    <location>
        <begin position="130"/>
        <end position="145"/>
    </location>
</feature>
<dbReference type="GO" id="GO:0070971">
    <property type="term" value="C:endoplasmic reticulum exit site"/>
    <property type="evidence" value="ECO:0007669"/>
    <property type="project" value="TreeGrafter"/>
</dbReference>
<feature type="compositionally biased region" description="Basic and acidic residues" evidence="7">
    <location>
        <begin position="231"/>
        <end position="242"/>
    </location>
</feature>
<dbReference type="PANTHER" id="PTHR13402:SF6">
    <property type="entry name" value="SECRETORY 16, ISOFORM I"/>
    <property type="match status" value="1"/>
</dbReference>
<feature type="compositionally biased region" description="Polar residues" evidence="7">
    <location>
        <begin position="197"/>
        <end position="227"/>
    </location>
</feature>
<dbReference type="KEGG" id="soy:115877334"/>
<dbReference type="GeneID" id="115877334"/>
<evidence type="ECO:0000256" key="4">
    <source>
        <dbReference type="ARBA" id="ARBA00022824"/>
    </source>
</evidence>
<feature type="region of interest" description="Disordered" evidence="7">
    <location>
        <begin position="550"/>
        <end position="573"/>
    </location>
</feature>
<proteinExistence type="inferred from homology"/>
<evidence type="ECO:0000256" key="7">
    <source>
        <dbReference type="SAM" id="MobiDB-lite"/>
    </source>
</evidence>
<dbReference type="PANTHER" id="PTHR13402">
    <property type="entry name" value="RGPR-RELATED"/>
    <property type="match status" value="1"/>
</dbReference>
<dbReference type="CDD" id="cd09233">
    <property type="entry name" value="ACE1-Sec16-like"/>
    <property type="match status" value="1"/>
</dbReference>
<comment type="subcellular location">
    <subcellularLocation>
        <location evidence="1">Endoplasmic reticulum</location>
    </subcellularLocation>
    <subcellularLocation>
        <location evidence="6">Golgi apparatus membrane</location>
    </subcellularLocation>
</comment>
<dbReference type="OrthoDB" id="8918678at2759"/>
<dbReference type="GO" id="GO:0070973">
    <property type="term" value="P:protein localization to endoplasmic reticulum exit site"/>
    <property type="evidence" value="ECO:0007669"/>
    <property type="project" value="TreeGrafter"/>
</dbReference>
<feature type="compositionally biased region" description="Low complexity" evidence="7">
    <location>
        <begin position="1077"/>
        <end position="1090"/>
    </location>
</feature>
<evidence type="ECO:0000256" key="1">
    <source>
        <dbReference type="ARBA" id="ARBA00004240"/>
    </source>
</evidence>
<keyword evidence="6" id="KW-0653">Protein transport</keyword>
<evidence type="ECO:0000256" key="6">
    <source>
        <dbReference type="RuleBase" id="RU364101"/>
    </source>
</evidence>
<feature type="compositionally biased region" description="Basic and acidic residues" evidence="7">
    <location>
        <begin position="741"/>
        <end position="752"/>
    </location>
</feature>
<evidence type="ECO:0000313" key="12">
    <source>
        <dbReference type="RefSeq" id="XP_030749343.1"/>
    </source>
</evidence>
<evidence type="ECO:0000259" key="9">
    <source>
        <dbReference type="Pfam" id="PF12932"/>
    </source>
</evidence>
<dbReference type="RefSeq" id="XP_030749343.1">
    <property type="nucleotide sequence ID" value="XM_030893483.1"/>
</dbReference>
<dbReference type="GO" id="GO:0012507">
    <property type="term" value="C:ER to Golgi transport vesicle membrane"/>
    <property type="evidence" value="ECO:0007669"/>
    <property type="project" value="TreeGrafter"/>
</dbReference>
<feature type="region of interest" description="Disordered" evidence="7">
    <location>
        <begin position="397"/>
        <end position="417"/>
    </location>
</feature>
<feature type="domain" description="Sec16 central conserved" evidence="9">
    <location>
        <begin position="975"/>
        <end position="1054"/>
    </location>
</feature>
<feature type="compositionally biased region" description="Polar residues" evidence="7">
    <location>
        <begin position="490"/>
        <end position="503"/>
    </location>
</feature>
<gene>
    <name evidence="11 12" type="primary">LOC115877334</name>
</gene>
<protein>
    <recommendedName>
        <fullName evidence="6">Protein transport protein sec16</fullName>
    </recommendedName>
</protein>
<evidence type="ECO:0000256" key="2">
    <source>
        <dbReference type="ARBA" id="ARBA00005927"/>
    </source>
</evidence>
<dbReference type="GO" id="GO:0000139">
    <property type="term" value="C:Golgi membrane"/>
    <property type="evidence" value="ECO:0007669"/>
    <property type="project" value="UniProtKB-SubCell"/>
</dbReference>
<name>A0A6J2XDX1_SITOR</name>
<feature type="compositionally biased region" description="Basic and acidic residues" evidence="7">
    <location>
        <begin position="624"/>
        <end position="734"/>
    </location>
</feature>
<dbReference type="InterPro" id="IPR024340">
    <property type="entry name" value="Sec16_CCD"/>
</dbReference>
<evidence type="ECO:0000256" key="5">
    <source>
        <dbReference type="ARBA" id="ARBA00022892"/>
    </source>
</evidence>
<feature type="compositionally biased region" description="Polar residues" evidence="7">
    <location>
        <begin position="1553"/>
        <end position="1568"/>
    </location>
</feature>
<keyword evidence="5 6" id="KW-0931">ER-Golgi transport</keyword>
<reference evidence="11 12" key="1">
    <citation type="submission" date="2025-04" db="UniProtKB">
        <authorList>
            <consortium name="RefSeq"/>
        </authorList>
    </citation>
    <scope>IDENTIFICATION</scope>
    <source>
        <tissue evidence="11 12">Gonads</tissue>
    </source>
</reference>
<feature type="compositionally biased region" description="Polar residues" evidence="7">
    <location>
        <begin position="68"/>
        <end position="110"/>
    </location>
</feature>
<accession>A0A6J2XDX1</accession>
<dbReference type="Pfam" id="PF12932">
    <property type="entry name" value="Sec16"/>
    <property type="match status" value="1"/>
</dbReference>
<evidence type="ECO:0000313" key="10">
    <source>
        <dbReference type="Proteomes" id="UP000504635"/>
    </source>
</evidence>
<sequence length="1813" mass="205320">MSWAQRRGPPRPSPSSNNTPIQMFNPQQHSTVENQWQPPPVFQQQQDHAQAQNYWQQPQQVYPPPSRTPNANTGVQYQQFQQEPSGGYFKNQSYNQQYDQSGAYSNQPVQPATEADGWGENWAWGEEDNSNAQTMAASQQHQQLQSTANVLADSFSNDESWNWSVSEIRTPENNAHQQDQKPNDLFPTVGDLKKPPVSNTRPEAPPQSNRSKLETPQWSTESQPSIESSDDVAHTSESDKSHLVSRSSTISHSPVSGQEQLGAVGVEVPPVENNEIIRQENNKVVNNVLPPPKNVLTPPLMPSTQGGPDDSRNPYKRSSGNRYRAPTTQPPPQTSFTPQSVNLETLPDNSEHPDYPPVSGVSKVPQRAPLQWPQAENNEAPINDRNQYLETGQLSDLGLSEGNEVNDLGNDTLPPPGLQRMVPGQLEQSEPLLGFSRMVLGENNINQAQYDLSGPPEGLRRMVPGESSSPEVSIDQQNIDDNDSDGELNRITQNSSVQPQRSATIGADTPPRVQNPVPQIQQAPVNRAELIGHQDLAQSSSIDILDAIPLSKSSSNDNKSKHSSKAKDKDLQENRREIIDGQINESSVTNLTNSIRNLTVGENLTDGQTSNTSVHEHSPRRHSRQESSESDSDRKHPSRSSREKRSMEKSKSRDKERDRYKEKDSDRERYNKDRDDDRYSPDSYRDKRDRRDRRYRERRYEEDTDYYSDKEKDRRMRDNRDRDYERKYSSLRKDKDRRRKERDGRDYRDSRRYYGRYGEEYGVENRSSRPSSRSDSMHESYRERRHDPEPRDRDRRPRDRDRERDRHRNRDHRESYNPYQGYAYDPYNPYYQQYQYYENLRRTNPQAYAEWYRKYYQQTVGSNASFTAEDRGSVHSGRSSANDELAKDRYTRQSFYSQSSAANYYGQSRSLSGQYVLDSSSYNNRTFDQTDTTLAYDQQPGASQRLTPAKFATVHLKASIASGRLVRVLPNYPMDDQSATVEIRNLESLLENDPEYLELRSFPGPLVKGVTHKKQVIEYCDKKIKSAAYNRGIADVDSYVLMWELLILLIRQNGMVVGTDIAELLLKNQNTQVPPRSSSVLSTASSTGVGERNENTEILHQAALENGSTNSVAPTSTREDEVTKKFREYLLYGSCKEALEWAMKHELWGHALFLASKLDKRTYANVMMRFANGLTLNDPLQTLYQLLSGKVPAAVTCVSDEKWGDWRPHLAMILSNSSLRPDLNCRAITQLGDTLLNRGCLYAAQFCYLMSEVGFGKHDDASTRLVLLGSDHRRPFPQFVINEAVHMTEIYEFACSLNDQGFYIKEFQIYKYLLATRLADAGLLEKSLLYLERLASHIIAQPTGVSPVLIDGVCALSDKLKFHDPLGDPDEDESAFGSDLETSRPDNSWLKDLKAIQNDFQTGNIVQDTYVKQEPQVDVPLQQTYANAPEPWQLQQQYQYEQQVPQMWQPEPQIQVQPEENIPQQHEIMTNQYQDPQQQNYWPGQQEQPLQYIQDQVLDQQQHFDQPPGYYESLNNQAEKMAPPVQQQPQISMPNQASAKSGIFDDEPLPHETQAQNRSPAKTQQQKPSAGDESGKQQSTGWFGGIFSKLSMKPKNQMKLPDDKNPKIVWDQDKKRWTNVDGDSNDAAEFKPPPKMADLMPKPSQAPPGIGFGSLQSSSLDYASANFNGINVASNDTPFYIDQGPASLPVASPTGAPGEDSGVPPKAAQPNMFKMNRGRNLKNSYVNVFKQNGVMSSGGGPQSLPGPESIPAAPAQMNLFIPQAVNDPNAPVDFLTPGGAPIQIGESQMSRWSSSSSLSREVASYMLKKNVHR</sequence>
<dbReference type="GO" id="GO:0015031">
    <property type="term" value="P:protein transport"/>
    <property type="evidence" value="ECO:0007669"/>
    <property type="project" value="UniProtKB-KW"/>
</dbReference>
<feature type="compositionally biased region" description="Low complexity" evidence="7">
    <location>
        <begin position="42"/>
        <end position="60"/>
    </location>
</feature>
<evidence type="ECO:0000259" key="8">
    <source>
        <dbReference type="Pfam" id="PF12931"/>
    </source>
</evidence>
<keyword evidence="6" id="KW-0333">Golgi apparatus</keyword>
<feature type="domain" description="Sec16 Sec23-binding" evidence="8">
    <location>
        <begin position="1127"/>
        <end position="1361"/>
    </location>
</feature>
<feature type="compositionally biased region" description="Polar residues" evidence="7">
    <location>
        <begin position="244"/>
        <end position="259"/>
    </location>
</feature>
<feature type="compositionally biased region" description="Basic and acidic residues" evidence="7">
    <location>
        <begin position="775"/>
        <end position="815"/>
    </location>
</feature>
<comment type="similarity">
    <text evidence="2 6">Belongs to the SEC16 family.</text>
</comment>
<dbReference type="Proteomes" id="UP000504635">
    <property type="component" value="Unplaced"/>
</dbReference>
<feature type="compositionally biased region" description="Polar residues" evidence="7">
    <location>
        <begin position="602"/>
        <end position="613"/>
    </location>
</feature>
<dbReference type="GO" id="GO:0016192">
    <property type="term" value="P:vesicle-mediated transport"/>
    <property type="evidence" value="ECO:0007669"/>
    <property type="project" value="UniProtKB-KW"/>
</dbReference>
<keyword evidence="10" id="KW-1185">Reference proteome</keyword>
<keyword evidence="6" id="KW-0472">Membrane</keyword>
<feature type="region of interest" description="Disordered" evidence="7">
    <location>
        <begin position="163"/>
        <end position="364"/>
    </location>
</feature>
<feature type="compositionally biased region" description="Polar residues" evidence="7">
    <location>
        <begin position="163"/>
        <end position="177"/>
    </location>
</feature>
<feature type="region of interest" description="Disordered" evidence="7">
    <location>
        <begin position="1"/>
        <end position="145"/>
    </location>
</feature>
<keyword evidence="4 6" id="KW-0256">Endoplasmic reticulum</keyword>
<feature type="region of interest" description="Disordered" evidence="7">
    <location>
        <begin position="1520"/>
        <end position="1583"/>
    </location>
</feature>
<feature type="region of interest" description="Disordered" evidence="7">
    <location>
        <begin position="1684"/>
        <end position="1704"/>
    </location>
</feature>
<dbReference type="RefSeq" id="XP_030749341.1">
    <property type="nucleotide sequence ID" value="XM_030893481.1"/>
</dbReference>
<feature type="compositionally biased region" description="Polar residues" evidence="7">
    <location>
        <begin position="17"/>
        <end position="34"/>
    </location>
</feature>
<dbReference type="InterPro" id="IPR024298">
    <property type="entry name" value="Sec16_Sec23-bd"/>
</dbReference>